<dbReference type="GO" id="GO:0004707">
    <property type="term" value="F:MAP kinase activity"/>
    <property type="evidence" value="ECO:0007669"/>
    <property type="project" value="UniProtKB-EC"/>
</dbReference>
<keyword evidence="9" id="KW-0808">Transferase</keyword>
<keyword evidence="2 6" id="KW-0547">Nucleotide-binding</keyword>
<dbReference type="SMART" id="SM00220">
    <property type="entry name" value="S_TKc"/>
    <property type="match status" value="1"/>
</dbReference>
<comment type="caution">
    <text evidence="9">The sequence shown here is derived from an EMBL/GenBank/DDBJ whole genome shotgun (WGS) entry which is preliminary data.</text>
</comment>
<feature type="region of interest" description="Disordered" evidence="7">
    <location>
        <begin position="365"/>
        <end position="451"/>
    </location>
</feature>
<dbReference type="SUPFAM" id="SSF56112">
    <property type="entry name" value="Protein kinase-like (PK-like)"/>
    <property type="match status" value="1"/>
</dbReference>
<evidence type="ECO:0000256" key="1">
    <source>
        <dbReference type="ARBA" id="ARBA00022527"/>
    </source>
</evidence>
<accession>A0A7C8MLK0</accession>
<dbReference type="PROSITE" id="PS00108">
    <property type="entry name" value="PROTEIN_KINASE_ST"/>
    <property type="match status" value="1"/>
</dbReference>
<dbReference type="InterPro" id="IPR050117">
    <property type="entry name" value="MAPK"/>
</dbReference>
<feature type="compositionally biased region" description="Low complexity" evidence="7">
    <location>
        <begin position="378"/>
        <end position="394"/>
    </location>
</feature>
<keyword evidence="10" id="KW-1185">Reference proteome</keyword>
<sequence length="788" mass="86820">MYPDTQNQPHGWASLEERYEVMKEIGDGSFGSVALARVRTAGAHIARRGTLVAIKTMKKTFDSFSSCLELREVIFLRSLPPHPHLVPALDIFLDPYSRRLHIAMEYMDGNLYQLMKARDHKPMDAHSVKSILFQILAGLEHIHHREFFHRDIKPENILVSTSQQNDASHPFRRYSALMTPPSTPPVFTIKIADFGLARETHSKLPYTTYVSTRWYRAPEVLLRAGEYSAPVDIWAVGAMAVEIATLKPLFPGGNEVDQVWRVCEVMGSPGSWVNKYGQRVGGGEWKDGVRLAQKLGFSFPKMTPHTLDTILQPPQWPASLAHFVTWCLMWDPRSRPTSTQALAHEYFQDAFDPLRLKSSSSKLLGRKQSDLSVKDSPDGSPSLSSKTSSWLRRSLVARESAPAVPQHTSTHPISPAPSPAHSNSVDASASTKHRPNATKRATWTNGVPSNGAPIPILPSIRPVSPLSAEVTAQASVRPTESEEKAAKKIGRQLSVASHGNHYADVHRLEAERALNGHSSLASTSIGQKEGFFSHLRKRARRLSGRYQTPMSPNSDDIEANAGCAPWAGATTRQSMIIDQPALAHAPSTNSDMSELDKALQQVRCSLEGPPQPSNATKNPRVATNPMLKRHHSLPHGADPRAPENGVNAPISSRTRRALQNKSIPSNRYETPNEEEELLNEVLASAQTAVNKLDRRAKAGTEYHAKPPRQSQPNISAAASYLTPSPSANRNGVGFGQNQYATPTKPLQISKGRSMKDETPSKWPTPPYDENDWASNVAASLAAAQSMYR</sequence>
<dbReference type="FunFam" id="1.10.510.10:FF:000314">
    <property type="entry name" value="Serine threonine-protein kinase mak"/>
    <property type="match status" value="1"/>
</dbReference>
<feature type="region of interest" description="Disordered" evidence="7">
    <location>
        <begin position="721"/>
        <end position="773"/>
    </location>
</feature>
<reference evidence="9 10" key="1">
    <citation type="submission" date="2020-01" db="EMBL/GenBank/DDBJ databases">
        <authorList>
            <consortium name="DOE Joint Genome Institute"/>
            <person name="Haridas S."/>
            <person name="Albert R."/>
            <person name="Binder M."/>
            <person name="Bloem J."/>
            <person name="Labutti K."/>
            <person name="Salamov A."/>
            <person name="Andreopoulos B."/>
            <person name="Baker S.E."/>
            <person name="Barry K."/>
            <person name="Bills G."/>
            <person name="Bluhm B.H."/>
            <person name="Cannon C."/>
            <person name="Castanera R."/>
            <person name="Culley D.E."/>
            <person name="Daum C."/>
            <person name="Ezra D."/>
            <person name="Gonzalez J.B."/>
            <person name="Henrissat B."/>
            <person name="Kuo A."/>
            <person name="Liang C."/>
            <person name="Lipzen A."/>
            <person name="Lutzoni F."/>
            <person name="Magnuson J."/>
            <person name="Mondo S."/>
            <person name="Nolan M."/>
            <person name="Ohm R."/>
            <person name="Pangilinan J."/>
            <person name="Park H.-J.H."/>
            <person name="Ramirez L."/>
            <person name="Alfaro M."/>
            <person name="Sun H."/>
            <person name="Tritt A."/>
            <person name="Yoshinaga Y."/>
            <person name="Zwiers L.-H.L."/>
            <person name="Turgeon B.G."/>
            <person name="Goodwin S.B."/>
            <person name="Spatafora J.W."/>
            <person name="Crous P.W."/>
            <person name="Grigoriev I.V."/>
        </authorList>
    </citation>
    <scope>NUCLEOTIDE SEQUENCE [LARGE SCALE GENOMIC DNA]</scope>
    <source>
        <strain evidence="9 10">CBS 611.86</strain>
    </source>
</reference>
<dbReference type="FunFam" id="3.30.200.20:FF:000233">
    <property type="entry name" value="Meiosis induction protein kinase"/>
    <property type="match status" value="1"/>
</dbReference>
<name>A0A7C8MLK0_9PLEO</name>
<dbReference type="Gene3D" id="3.30.200.20">
    <property type="entry name" value="Phosphorylase Kinase, domain 1"/>
    <property type="match status" value="1"/>
</dbReference>
<dbReference type="GO" id="GO:0005524">
    <property type="term" value="F:ATP binding"/>
    <property type="evidence" value="ECO:0007669"/>
    <property type="project" value="UniProtKB-UniRule"/>
</dbReference>
<keyword evidence="9" id="KW-0418">Kinase</keyword>
<feature type="compositionally biased region" description="Basic and acidic residues" evidence="7">
    <location>
        <begin position="367"/>
        <end position="377"/>
    </location>
</feature>
<feature type="compositionally biased region" description="Polar residues" evidence="7">
    <location>
        <begin position="439"/>
        <end position="448"/>
    </location>
</feature>
<evidence type="ECO:0000256" key="7">
    <source>
        <dbReference type="SAM" id="MobiDB-lite"/>
    </source>
</evidence>
<feature type="region of interest" description="Disordered" evidence="7">
    <location>
        <begin position="629"/>
        <end position="675"/>
    </location>
</feature>
<dbReference type="InterPro" id="IPR017441">
    <property type="entry name" value="Protein_kinase_ATP_BS"/>
</dbReference>
<feature type="binding site" evidence="6">
    <location>
        <position position="55"/>
    </location>
    <ligand>
        <name>ATP</name>
        <dbReference type="ChEBI" id="CHEBI:30616"/>
    </ligand>
</feature>
<feature type="compositionally biased region" description="Polar residues" evidence="7">
    <location>
        <begin position="721"/>
        <end position="746"/>
    </location>
</feature>
<gene>
    <name evidence="9" type="ORF">BDV95DRAFT_497064</name>
</gene>
<protein>
    <submittedName>
        <fullName evidence="9">Meiosis induction protein kinase-like protein</fullName>
    </submittedName>
</protein>
<evidence type="ECO:0000256" key="3">
    <source>
        <dbReference type="ARBA" id="ARBA00022840"/>
    </source>
</evidence>
<dbReference type="AlphaFoldDB" id="A0A7C8MLK0"/>
<evidence type="ECO:0000256" key="2">
    <source>
        <dbReference type="ARBA" id="ARBA00022741"/>
    </source>
</evidence>
<dbReference type="CDD" id="cd07830">
    <property type="entry name" value="STKc_MAK_like"/>
    <property type="match status" value="1"/>
</dbReference>
<dbReference type="Gene3D" id="1.10.510.10">
    <property type="entry name" value="Transferase(Phosphotransferase) domain 1"/>
    <property type="match status" value="1"/>
</dbReference>
<dbReference type="InterPro" id="IPR011009">
    <property type="entry name" value="Kinase-like_dom_sf"/>
</dbReference>
<dbReference type="Proteomes" id="UP000481861">
    <property type="component" value="Unassembled WGS sequence"/>
</dbReference>
<evidence type="ECO:0000313" key="10">
    <source>
        <dbReference type="Proteomes" id="UP000481861"/>
    </source>
</evidence>
<comment type="catalytic activity">
    <reaction evidence="5">
        <text>L-seryl-[protein] + ATP = O-phospho-L-seryl-[protein] + ADP + H(+)</text>
        <dbReference type="Rhea" id="RHEA:17989"/>
        <dbReference type="Rhea" id="RHEA-COMP:9863"/>
        <dbReference type="Rhea" id="RHEA-COMP:11604"/>
        <dbReference type="ChEBI" id="CHEBI:15378"/>
        <dbReference type="ChEBI" id="CHEBI:29999"/>
        <dbReference type="ChEBI" id="CHEBI:30616"/>
        <dbReference type="ChEBI" id="CHEBI:83421"/>
        <dbReference type="ChEBI" id="CHEBI:456216"/>
        <dbReference type="EC" id="2.7.11.24"/>
    </reaction>
    <physiologicalReaction direction="left-to-right" evidence="5">
        <dbReference type="Rhea" id="RHEA:17990"/>
    </physiologicalReaction>
</comment>
<dbReference type="PANTHER" id="PTHR24055">
    <property type="entry name" value="MITOGEN-ACTIVATED PROTEIN KINASE"/>
    <property type="match status" value="1"/>
</dbReference>
<evidence type="ECO:0000256" key="5">
    <source>
        <dbReference type="ARBA" id="ARBA00048130"/>
    </source>
</evidence>
<evidence type="ECO:0000259" key="8">
    <source>
        <dbReference type="PROSITE" id="PS50011"/>
    </source>
</evidence>
<dbReference type="PROSITE" id="PS50011">
    <property type="entry name" value="PROTEIN_KINASE_DOM"/>
    <property type="match status" value="1"/>
</dbReference>
<proteinExistence type="predicted"/>
<organism evidence="9 10">
    <name type="scientific">Massariosphaeria phaeospora</name>
    <dbReference type="NCBI Taxonomy" id="100035"/>
    <lineage>
        <taxon>Eukaryota</taxon>
        <taxon>Fungi</taxon>
        <taxon>Dikarya</taxon>
        <taxon>Ascomycota</taxon>
        <taxon>Pezizomycotina</taxon>
        <taxon>Dothideomycetes</taxon>
        <taxon>Pleosporomycetidae</taxon>
        <taxon>Pleosporales</taxon>
        <taxon>Pleosporales incertae sedis</taxon>
        <taxon>Massariosphaeria</taxon>
    </lineage>
</organism>
<evidence type="ECO:0000256" key="6">
    <source>
        <dbReference type="PROSITE-ProRule" id="PRU10141"/>
    </source>
</evidence>
<dbReference type="EMBL" id="JAADJZ010000015">
    <property type="protein sequence ID" value="KAF2869905.1"/>
    <property type="molecule type" value="Genomic_DNA"/>
</dbReference>
<feature type="compositionally biased region" description="Polar residues" evidence="7">
    <location>
        <begin position="659"/>
        <end position="669"/>
    </location>
</feature>
<keyword evidence="1" id="KW-0723">Serine/threonine-protein kinase</keyword>
<keyword evidence="3 6" id="KW-0067">ATP-binding</keyword>
<dbReference type="InterPro" id="IPR000719">
    <property type="entry name" value="Prot_kinase_dom"/>
</dbReference>
<dbReference type="Pfam" id="PF00069">
    <property type="entry name" value="Pkinase"/>
    <property type="match status" value="1"/>
</dbReference>
<dbReference type="PROSITE" id="PS00107">
    <property type="entry name" value="PROTEIN_KINASE_ATP"/>
    <property type="match status" value="1"/>
</dbReference>
<feature type="domain" description="Protein kinase" evidence="8">
    <location>
        <begin position="19"/>
        <end position="347"/>
    </location>
</feature>
<dbReference type="InterPro" id="IPR008271">
    <property type="entry name" value="Ser/Thr_kinase_AS"/>
</dbReference>
<evidence type="ECO:0000256" key="4">
    <source>
        <dbReference type="ARBA" id="ARBA00047919"/>
    </source>
</evidence>
<dbReference type="OrthoDB" id="2158884at2759"/>
<evidence type="ECO:0000313" key="9">
    <source>
        <dbReference type="EMBL" id="KAF2869905.1"/>
    </source>
</evidence>
<comment type="catalytic activity">
    <reaction evidence="4">
        <text>L-threonyl-[protein] + ATP = O-phospho-L-threonyl-[protein] + ADP + H(+)</text>
        <dbReference type="Rhea" id="RHEA:46608"/>
        <dbReference type="Rhea" id="RHEA-COMP:11060"/>
        <dbReference type="Rhea" id="RHEA-COMP:11605"/>
        <dbReference type="ChEBI" id="CHEBI:15378"/>
        <dbReference type="ChEBI" id="CHEBI:30013"/>
        <dbReference type="ChEBI" id="CHEBI:30616"/>
        <dbReference type="ChEBI" id="CHEBI:61977"/>
        <dbReference type="ChEBI" id="CHEBI:456216"/>
        <dbReference type="EC" id="2.7.11.24"/>
    </reaction>
    <physiologicalReaction direction="left-to-right" evidence="4">
        <dbReference type="Rhea" id="RHEA:46609"/>
    </physiologicalReaction>
</comment>